<dbReference type="OrthoDB" id="6480792at2"/>
<feature type="coiled-coil region" evidence="1">
    <location>
        <begin position="253"/>
        <end position="280"/>
    </location>
</feature>
<evidence type="ECO:0000256" key="1">
    <source>
        <dbReference type="SAM" id="Coils"/>
    </source>
</evidence>
<evidence type="ECO:0000313" key="3">
    <source>
        <dbReference type="EMBL" id="RXV65277.1"/>
    </source>
</evidence>
<evidence type="ECO:0000313" key="4">
    <source>
        <dbReference type="Proteomes" id="UP000289650"/>
    </source>
</evidence>
<organism evidence="3 4">
    <name type="scientific">Burkholderia stabilis</name>
    <dbReference type="NCBI Taxonomy" id="95485"/>
    <lineage>
        <taxon>Bacteria</taxon>
        <taxon>Pseudomonadati</taxon>
        <taxon>Pseudomonadota</taxon>
        <taxon>Betaproteobacteria</taxon>
        <taxon>Burkholderiales</taxon>
        <taxon>Burkholderiaceae</taxon>
        <taxon>Burkholderia</taxon>
        <taxon>Burkholderia cepacia complex</taxon>
    </lineage>
</organism>
<reference evidence="3 4" key="1">
    <citation type="submission" date="2018-08" db="EMBL/GenBank/DDBJ databases">
        <title>Mountain-cultivated ginseng endophyte, Burkholderia stabilis and its activity against ginseng root rot disease.</title>
        <authorList>
            <person name="Tapan Kumar M."/>
            <person name="Bae H."/>
            <person name="Shanmugam G."/>
            <person name="Jeon J."/>
        </authorList>
    </citation>
    <scope>NUCLEOTIDE SEQUENCE [LARGE SCALE GENOMIC DNA]</scope>
    <source>
        <strain evidence="3 4">EB159</strain>
    </source>
</reference>
<accession>A0A4Q2A7Q8</accession>
<keyword evidence="1" id="KW-0175">Coiled coil</keyword>
<dbReference type="RefSeq" id="WP_129517722.1">
    <property type="nucleotide sequence ID" value="NZ_QWEX01000003.1"/>
</dbReference>
<name>A0A4Q2A7Q8_9BURK</name>
<dbReference type="Proteomes" id="UP000289650">
    <property type="component" value="Unassembled WGS sequence"/>
</dbReference>
<sequence length="294" mass="30503">MLSIAHMKGSLPINSTETITAPASSRGVVSPCEISGIAPPRRDSDIASPTLSNTVEQARKSHDKAMALGVDTARRKFMVQALALAAASVGLGAAIAATVLSGGAGVPLLALAGLAFSLASADTACALYEWRSRAAGGEGLSMAGDSLANVIYVVGKRCHASNEHAKKIASYGSIGLRGALTVSTLFTAFFAPSPSVGTAVSALSTLVRPTLVEANRATGSSVAFNHTEQQQRLDAEHSEEIERSAIAQNGALKQQHDELVKTLENEVDMLKAKIESARTRLAGALRLQHSFSTV</sequence>
<feature type="transmembrane region" description="Helical" evidence="2">
    <location>
        <begin position="81"/>
        <end position="100"/>
    </location>
</feature>
<dbReference type="EMBL" id="QWEX01000003">
    <property type="protein sequence ID" value="RXV65277.1"/>
    <property type="molecule type" value="Genomic_DNA"/>
</dbReference>
<gene>
    <name evidence="3" type="ORF">D1006_34725</name>
</gene>
<proteinExistence type="predicted"/>
<comment type="caution">
    <text evidence="3">The sequence shown here is derived from an EMBL/GenBank/DDBJ whole genome shotgun (WGS) entry which is preliminary data.</text>
</comment>
<protein>
    <submittedName>
        <fullName evidence="3">Protein EseG</fullName>
    </submittedName>
</protein>
<keyword evidence="2" id="KW-1133">Transmembrane helix</keyword>
<evidence type="ECO:0000256" key="2">
    <source>
        <dbReference type="SAM" id="Phobius"/>
    </source>
</evidence>
<keyword evidence="2" id="KW-0812">Transmembrane</keyword>
<keyword evidence="2" id="KW-0472">Membrane</keyword>
<dbReference type="AlphaFoldDB" id="A0A4Q2A7Q8"/>